<evidence type="ECO:0000256" key="9">
    <source>
        <dbReference type="SAM" id="SignalP"/>
    </source>
</evidence>
<gene>
    <name evidence="11" type="ordered locus">SpiGrapes_1778</name>
</gene>
<feature type="signal peptide" evidence="9">
    <location>
        <begin position="1"/>
        <end position="20"/>
    </location>
</feature>
<dbReference type="KEGG" id="sgp:SpiGrapes_1778"/>
<dbReference type="eggNOG" id="COG1744">
    <property type="taxonomic scope" value="Bacteria"/>
</dbReference>
<dbReference type="Gene3D" id="3.40.50.2300">
    <property type="match status" value="2"/>
</dbReference>
<dbReference type="EMBL" id="CP003155">
    <property type="protein sequence ID" value="AEV29574.1"/>
    <property type="molecule type" value="Genomic_DNA"/>
</dbReference>
<feature type="chain" id="PRO_5003515216" evidence="9">
    <location>
        <begin position="21"/>
        <end position="340"/>
    </location>
</feature>
<protein>
    <submittedName>
        <fullName evidence="11">Putative ABC-type transport system, periplasmic component/surface lipoprotein</fullName>
    </submittedName>
</protein>
<sequence length="340" mass="37096">MKKWFLIALLGVVACGITFAGGSKEVTEKTGDSGTKPLKIAVILPGKIDDVSFNQAFYEGMKQIESEQGSAISVTYVEDVYEVADIEPALMDFASRGYDLIFGHGFQFMEPIIKVAEQFPDTCFALGTGYKSVINSCVYDVKLGQGGYLMGALAALITETGKIGVIGGGDASEIYRGHEGFKMGARSINPNIVIQEFYTGDWRDAAKAKEGALGMYDSGVDVIWHSGDGIGLGVVNAGLQSDKLVLSNIINQNVLAPNNVVSGIDYRWDLVIREIVQDVLDGNFLNRENKFYWIDVANKGLQVSSFNQFKDKYPASVFEKMDEIEKGILDGTIVIPEFEK</sequence>
<dbReference type="InterPro" id="IPR003760">
    <property type="entry name" value="PnrA-like"/>
</dbReference>
<dbReference type="RefSeq" id="WP_014270417.1">
    <property type="nucleotide sequence ID" value="NC_016633.1"/>
</dbReference>
<dbReference type="PANTHER" id="PTHR34296">
    <property type="entry name" value="TRANSCRIPTIONAL ACTIVATOR PROTEIN MED"/>
    <property type="match status" value="1"/>
</dbReference>
<dbReference type="SUPFAM" id="SSF53822">
    <property type="entry name" value="Periplasmic binding protein-like I"/>
    <property type="match status" value="1"/>
</dbReference>
<dbReference type="OrthoDB" id="2556857at2"/>
<organism evidence="11 12">
    <name type="scientific">Sphaerochaeta pleomorpha (strain ATCC BAA-1885 / DSM 22778 / Grapes)</name>
    <dbReference type="NCBI Taxonomy" id="158190"/>
    <lineage>
        <taxon>Bacteria</taxon>
        <taxon>Pseudomonadati</taxon>
        <taxon>Spirochaetota</taxon>
        <taxon>Spirochaetia</taxon>
        <taxon>Spirochaetales</taxon>
        <taxon>Sphaerochaetaceae</taxon>
        <taxon>Sphaerochaeta</taxon>
    </lineage>
</organism>
<keyword evidence="4" id="KW-1003">Cell membrane</keyword>
<proteinExistence type="inferred from homology"/>
<dbReference type="CDD" id="cd06304">
    <property type="entry name" value="PBP1_BmpA_Med_PnrA-like"/>
    <property type="match status" value="1"/>
</dbReference>
<keyword evidence="6" id="KW-0472">Membrane</keyword>
<evidence type="ECO:0000256" key="6">
    <source>
        <dbReference type="ARBA" id="ARBA00023136"/>
    </source>
</evidence>
<keyword evidence="12" id="KW-1185">Reference proteome</keyword>
<feature type="domain" description="ABC transporter substrate-binding protein PnrA-like" evidence="10">
    <location>
        <begin position="39"/>
        <end position="336"/>
    </location>
</feature>
<dbReference type="InterPro" id="IPR028082">
    <property type="entry name" value="Peripla_BP_I"/>
</dbReference>
<dbReference type="PROSITE" id="PS51257">
    <property type="entry name" value="PROKAR_LIPOPROTEIN"/>
    <property type="match status" value="1"/>
</dbReference>
<dbReference type="HOGENOM" id="CLU_038813_1_1_12"/>
<evidence type="ECO:0000256" key="5">
    <source>
        <dbReference type="ARBA" id="ARBA00022729"/>
    </source>
</evidence>
<accession>G8QXL1</accession>
<keyword evidence="3" id="KW-0813">Transport</keyword>
<dbReference type="GO" id="GO:0005886">
    <property type="term" value="C:plasma membrane"/>
    <property type="evidence" value="ECO:0007669"/>
    <property type="project" value="UniProtKB-SubCell"/>
</dbReference>
<keyword evidence="8 11" id="KW-0449">Lipoprotein</keyword>
<evidence type="ECO:0000259" key="10">
    <source>
        <dbReference type="Pfam" id="PF02608"/>
    </source>
</evidence>
<evidence type="ECO:0000256" key="1">
    <source>
        <dbReference type="ARBA" id="ARBA00004193"/>
    </source>
</evidence>
<evidence type="ECO:0000256" key="7">
    <source>
        <dbReference type="ARBA" id="ARBA00023139"/>
    </source>
</evidence>
<dbReference type="Pfam" id="PF02608">
    <property type="entry name" value="Bmp"/>
    <property type="match status" value="1"/>
</dbReference>
<reference evidence="11 12" key="1">
    <citation type="submission" date="2011-11" db="EMBL/GenBank/DDBJ databases">
        <title>Complete sequence of Spirochaeta sp. grapes.</title>
        <authorList>
            <consortium name="US DOE Joint Genome Institute"/>
            <person name="Lucas S."/>
            <person name="Han J."/>
            <person name="Lapidus A."/>
            <person name="Cheng J.-F."/>
            <person name="Goodwin L."/>
            <person name="Pitluck S."/>
            <person name="Peters L."/>
            <person name="Ovchinnikova G."/>
            <person name="Munk A.C."/>
            <person name="Detter J.C."/>
            <person name="Han C."/>
            <person name="Tapia R."/>
            <person name="Land M."/>
            <person name="Hauser L."/>
            <person name="Kyrpides N."/>
            <person name="Ivanova N."/>
            <person name="Pagani I."/>
            <person name="Ritalahtilisa K."/>
            <person name="Loeffler F."/>
            <person name="Woyke T."/>
        </authorList>
    </citation>
    <scope>NUCLEOTIDE SEQUENCE [LARGE SCALE GENOMIC DNA]</scope>
    <source>
        <strain evidence="12">ATCC BAA-1885 / DSM 22778 / Grapes</strain>
    </source>
</reference>
<evidence type="ECO:0000313" key="12">
    <source>
        <dbReference type="Proteomes" id="UP000005632"/>
    </source>
</evidence>
<dbReference type="AlphaFoldDB" id="G8QXL1"/>
<keyword evidence="5 9" id="KW-0732">Signal</keyword>
<name>G8QXL1_SPHPG</name>
<evidence type="ECO:0000256" key="3">
    <source>
        <dbReference type="ARBA" id="ARBA00022448"/>
    </source>
</evidence>
<dbReference type="STRING" id="158190.SpiGrapes_1778"/>
<dbReference type="Proteomes" id="UP000005632">
    <property type="component" value="Chromosome"/>
</dbReference>
<dbReference type="InterPro" id="IPR050957">
    <property type="entry name" value="BMP_lipoprotein"/>
</dbReference>
<evidence type="ECO:0000256" key="2">
    <source>
        <dbReference type="ARBA" id="ARBA00008610"/>
    </source>
</evidence>
<dbReference type="PANTHER" id="PTHR34296:SF2">
    <property type="entry name" value="ABC TRANSPORTER GUANOSINE-BINDING PROTEIN NUPN"/>
    <property type="match status" value="1"/>
</dbReference>
<comment type="subcellular location">
    <subcellularLocation>
        <location evidence="1">Cell membrane</location>
        <topology evidence="1">Lipid-anchor</topology>
    </subcellularLocation>
</comment>
<evidence type="ECO:0000313" key="11">
    <source>
        <dbReference type="EMBL" id="AEV29574.1"/>
    </source>
</evidence>
<evidence type="ECO:0000256" key="4">
    <source>
        <dbReference type="ARBA" id="ARBA00022475"/>
    </source>
</evidence>
<evidence type="ECO:0000256" key="8">
    <source>
        <dbReference type="ARBA" id="ARBA00023288"/>
    </source>
</evidence>
<comment type="similarity">
    <text evidence="2">Belongs to the BMP lipoprotein family.</text>
</comment>
<keyword evidence="7" id="KW-0564">Palmitate</keyword>